<evidence type="ECO:0000256" key="1">
    <source>
        <dbReference type="ARBA" id="ARBA00004409"/>
    </source>
</evidence>
<dbReference type="OMA" id="LKYDSRH"/>
<protein>
    <recommendedName>
        <fullName evidence="11">Golgi SNAP receptor complex member 2</fullName>
    </recommendedName>
</protein>
<dbReference type="GO" id="GO:0006906">
    <property type="term" value="P:vesicle fusion"/>
    <property type="evidence" value="ECO:0007669"/>
    <property type="project" value="TreeGrafter"/>
</dbReference>
<reference evidence="10" key="1">
    <citation type="submission" date="2022-02" db="EMBL/GenBank/DDBJ databases">
        <authorList>
            <person name="Giguere J D."/>
        </authorList>
    </citation>
    <scope>NUCLEOTIDE SEQUENCE</scope>
    <source>
        <strain evidence="10">CCAP 1055/1</strain>
    </source>
</reference>
<dbReference type="GO" id="GO:0000139">
    <property type="term" value="C:Golgi membrane"/>
    <property type="evidence" value="ECO:0007669"/>
    <property type="project" value="UniProtKB-SubCell"/>
</dbReference>
<dbReference type="GO" id="GO:0015031">
    <property type="term" value="P:protein transport"/>
    <property type="evidence" value="ECO:0007669"/>
    <property type="project" value="UniProtKB-KW"/>
</dbReference>
<evidence type="ECO:0000256" key="2">
    <source>
        <dbReference type="ARBA" id="ARBA00022448"/>
    </source>
</evidence>
<feature type="region of interest" description="Disordered" evidence="8">
    <location>
        <begin position="82"/>
        <end position="101"/>
    </location>
</feature>
<dbReference type="Gene3D" id="1.20.5.110">
    <property type="match status" value="1"/>
</dbReference>
<dbReference type="InterPro" id="IPR027027">
    <property type="entry name" value="GOSR2/Membrin/Bos1"/>
</dbReference>
<dbReference type="SUPFAM" id="SSF58038">
    <property type="entry name" value="SNARE fusion complex"/>
    <property type="match status" value="1"/>
</dbReference>
<sequence length="205" mass="23689">MTSIGELFPKCRKLAYDARQQVAQVQQGVVSATDLYVLLEELSRQLNAMEELVYRETPVQRDVWNRKIAELRHECTLLHQQGTQAAHSASRYRNPYGQERDELLRRRRRRGNESDVQDLSQESSSLEQSQNMVFGLIDQGQASLNGLIEQRQRLRGVNRMVFDIGNRLGLSQSTMKIIERRDITDAYLVAGGMIVTILVIYFVWF</sequence>
<comment type="subcellular location">
    <subcellularLocation>
        <location evidence="1">Golgi apparatus membrane</location>
        <topology evidence="1">Single-pass type IV membrane protein</topology>
    </subcellularLocation>
</comment>
<keyword evidence="4" id="KW-0653">Protein transport</keyword>
<dbReference type="GO" id="GO:0000149">
    <property type="term" value="F:SNARE binding"/>
    <property type="evidence" value="ECO:0007669"/>
    <property type="project" value="TreeGrafter"/>
</dbReference>
<evidence type="ECO:0000256" key="8">
    <source>
        <dbReference type="SAM" id="MobiDB-lite"/>
    </source>
</evidence>
<keyword evidence="2" id="KW-0813">Transport</keyword>
<evidence type="ECO:0000313" key="10">
    <source>
        <dbReference type="EMBL" id="CAG9278304.1"/>
    </source>
</evidence>
<evidence type="ECO:0008006" key="11">
    <source>
        <dbReference type="Google" id="ProtNLM"/>
    </source>
</evidence>
<dbReference type="GO" id="GO:0031201">
    <property type="term" value="C:SNARE complex"/>
    <property type="evidence" value="ECO:0007669"/>
    <property type="project" value="TreeGrafter"/>
</dbReference>
<dbReference type="GO" id="GO:0005484">
    <property type="term" value="F:SNAP receptor activity"/>
    <property type="evidence" value="ECO:0007669"/>
    <property type="project" value="InterPro"/>
</dbReference>
<dbReference type="EMBL" id="OU594951">
    <property type="protein sequence ID" value="CAG9278304.1"/>
    <property type="molecule type" value="Genomic_DNA"/>
</dbReference>
<evidence type="ECO:0000256" key="6">
    <source>
        <dbReference type="ARBA" id="ARBA00023034"/>
    </source>
</evidence>
<proteinExistence type="predicted"/>
<evidence type="ECO:0000256" key="3">
    <source>
        <dbReference type="ARBA" id="ARBA00022692"/>
    </source>
</evidence>
<dbReference type="PANTHER" id="PTHR21230:SF1">
    <property type="entry name" value="GOLGI SNAP RECEPTOR COMPLEX MEMBER 2"/>
    <property type="match status" value="1"/>
</dbReference>
<evidence type="ECO:0000256" key="7">
    <source>
        <dbReference type="ARBA" id="ARBA00023136"/>
    </source>
</evidence>
<evidence type="ECO:0000256" key="4">
    <source>
        <dbReference type="ARBA" id="ARBA00022927"/>
    </source>
</evidence>
<keyword evidence="5 9" id="KW-1133">Transmembrane helix</keyword>
<keyword evidence="3 9" id="KW-0812">Transmembrane</keyword>
<name>A0A8J9X0A9_PHATR</name>
<gene>
    <name evidence="10" type="ORF">PTTT1_LOCUS6513</name>
</gene>
<evidence type="ECO:0000256" key="5">
    <source>
        <dbReference type="ARBA" id="ARBA00022989"/>
    </source>
</evidence>
<dbReference type="Pfam" id="PF12352">
    <property type="entry name" value="V-SNARE_C"/>
    <property type="match status" value="1"/>
</dbReference>
<keyword evidence="7 9" id="KW-0472">Membrane</keyword>
<dbReference type="Proteomes" id="UP000836788">
    <property type="component" value="Chromosome 10"/>
</dbReference>
<accession>A0A8J9X0A9</accession>
<evidence type="ECO:0000256" key="9">
    <source>
        <dbReference type="SAM" id="Phobius"/>
    </source>
</evidence>
<dbReference type="AlphaFoldDB" id="A0A8J9X0A9"/>
<dbReference type="GO" id="GO:0031902">
    <property type="term" value="C:late endosome membrane"/>
    <property type="evidence" value="ECO:0007669"/>
    <property type="project" value="TreeGrafter"/>
</dbReference>
<dbReference type="GO" id="GO:0012507">
    <property type="term" value="C:ER to Golgi transport vesicle membrane"/>
    <property type="evidence" value="ECO:0007669"/>
    <property type="project" value="TreeGrafter"/>
</dbReference>
<dbReference type="PANTHER" id="PTHR21230">
    <property type="entry name" value="VESICLE TRANSPORT V-SNARE PROTEIN VTI1-RELATED"/>
    <property type="match status" value="1"/>
</dbReference>
<keyword evidence="6" id="KW-0333">Golgi apparatus</keyword>
<dbReference type="PIRSF" id="PIRSF028865">
    <property type="entry name" value="Membrin-2"/>
    <property type="match status" value="1"/>
</dbReference>
<organism evidence="10">
    <name type="scientific">Phaeodactylum tricornutum</name>
    <name type="common">Diatom</name>
    <dbReference type="NCBI Taxonomy" id="2850"/>
    <lineage>
        <taxon>Eukaryota</taxon>
        <taxon>Sar</taxon>
        <taxon>Stramenopiles</taxon>
        <taxon>Ochrophyta</taxon>
        <taxon>Bacillariophyta</taxon>
        <taxon>Bacillariophyceae</taxon>
        <taxon>Bacillariophycidae</taxon>
        <taxon>Naviculales</taxon>
        <taxon>Phaeodactylaceae</taxon>
        <taxon>Phaeodactylum</taxon>
    </lineage>
</organism>
<feature type="region of interest" description="Disordered" evidence="8">
    <location>
        <begin position="108"/>
        <end position="127"/>
    </location>
</feature>
<feature type="compositionally biased region" description="Low complexity" evidence="8">
    <location>
        <begin position="117"/>
        <end position="127"/>
    </location>
</feature>
<dbReference type="GO" id="GO:0005789">
    <property type="term" value="C:endoplasmic reticulum membrane"/>
    <property type="evidence" value="ECO:0007669"/>
    <property type="project" value="TreeGrafter"/>
</dbReference>
<feature type="transmembrane region" description="Helical" evidence="9">
    <location>
        <begin position="186"/>
        <end position="204"/>
    </location>
</feature>